<evidence type="ECO:0000256" key="2">
    <source>
        <dbReference type="SAM" id="SignalP"/>
    </source>
</evidence>
<dbReference type="SUPFAM" id="SSF57501">
    <property type="entry name" value="Cystine-knot cytokines"/>
    <property type="match status" value="1"/>
</dbReference>
<evidence type="ECO:0000313" key="3">
    <source>
        <dbReference type="EMBL" id="KAG7162918.1"/>
    </source>
</evidence>
<dbReference type="Proteomes" id="UP000747542">
    <property type="component" value="Unassembled WGS sequence"/>
</dbReference>
<comment type="caution">
    <text evidence="3">The sequence shown here is derived from an EMBL/GenBank/DDBJ whole genome shotgun (WGS) entry which is preliminary data.</text>
</comment>
<name>A0A8J5JVF1_HOMAM</name>
<evidence type="ECO:0000256" key="1">
    <source>
        <dbReference type="SAM" id="MobiDB-lite"/>
    </source>
</evidence>
<sequence>MRVTKLQLFALLVVSVTVAGSSRSVRNVKKSPIRSFKELVADVGVRGEYTSCTHLREGSATDLKHRSSSKMERTSASIQTSENDASSRGLRKLKNREKIIARQILRLMKMKCKPYPKKMYVRDEMDETDDRRDKPLIPQVVSIRRCDDSCSYCGNTLGTERKRCVVTKEKINKFTIRYSDDQNQQQYFKLSIKVDRKCECLVSTPDFPDRDVDAAVTDVVVEW</sequence>
<dbReference type="EMBL" id="JAHLQT010026502">
    <property type="protein sequence ID" value="KAG7162918.1"/>
    <property type="molecule type" value="Genomic_DNA"/>
</dbReference>
<feature type="chain" id="PRO_5035296527" description="Platelet-derived growth factor (PDGF) family profile domain-containing protein" evidence="2">
    <location>
        <begin position="20"/>
        <end position="223"/>
    </location>
</feature>
<keyword evidence="4" id="KW-1185">Reference proteome</keyword>
<feature type="region of interest" description="Disordered" evidence="1">
    <location>
        <begin position="59"/>
        <end position="89"/>
    </location>
</feature>
<feature type="signal peptide" evidence="2">
    <location>
        <begin position="1"/>
        <end position="19"/>
    </location>
</feature>
<reference evidence="3" key="1">
    <citation type="journal article" date="2021" name="Sci. Adv.">
        <title>The American lobster genome reveals insights on longevity, neural, and immune adaptations.</title>
        <authorList>
            <person name="Polinski J.M."/>
            <person name="Zimin A.V."/>
            <person name="Clark K.F."/>
            <person name="Kohn A.B."/>
            <person name="Sadowski N."/>
            <person name="Timp W."/>
            <person name="Ptitsyn A."/>
            <person name="Khanna P."/>
            <person name="Romanova D.Y."/>
            <person name="Williams P."/>
            <person name="Greenwood S.J."/>
            <person name="Moroz L.L."/>
            <person name="Walt D.R."/>
            <person name="Bodnar A.G."/>
        </authorList>
    </citation>
    <scope>NUCLEOTIDE SEQUENCE</scope>
    <source>
        <strain evidence="3">GMGI-L3</strain>
    </source>
</reference>
<keyword evidence="2" id="KW-0732">Signal</keyword>
<feature type="compositionally biased region" description="Polar residues" evidence="1">
    <location>
        <begin position="74"/>
        <end position="86"/>
    </location>
</feature>
<dbReference type="AlphaFoldDB" id="A0A8J5JVF1"/>
<feature type="compositionally biased region" description="Basic and acidic residues" evidence="1">
    <location>
        <begin position="59"/>
        <end position="73"/>
    </location>
</feature>
<protein>
    <recommendedName>
        <fullName evidence="5">Platelet-derived growth factor (PDGF) family profile domain-containing protein</fullName>
    </recommendedName>
</protein>
<accession>A0A8J5JVF1</accession>
<organism evidence="3 4">
    <name type="scientific">Homarus americanus</name>
    <name type="common">American lobster</name>
    <dbReference type="NCBI Taxonomy" id="6706"/>
    <lineage>
        <taxon>Eukaryota</taxon>
        <taxon>Metazoa</taxon>
        <taxon>Ecdysozoa</taxon>
        <taxon>Arthropoda</taxon>
        <taxon>Crustacea</taxon>
        <taxon>Multicrustacea</taxon>
        <taxon>Malacostraca</taxon>
        <taxon>Eumalacostraca</taxon>
        <taxon>Eucarida</taxon>
        <taxon>Decapoda</taxon>
        <taxon>Pleocyemata</taxon>
        <taxon>Astacidea</taxon>
        <taxon>Nephropoidea</taxon>
        <taxon>Nephropidae</taxon>
        <taxon>Homarus</taxon>
    </lineage>
</organism>
<evidence type="ECO:0000313" key="4">
    <source>
        <dbReference type="Proteomes" id="UP000747542"/>
    </source>
</evidence>
<dbReference type="InterPro" id="IPR029034">
    <property type="entry name" value="Cystine-knot_cytokine"/>
</dbReference>
<dbReference type="Gene3D" id="2.10.90.10">
    <property type="entry name" value="Cystine-knot cytokines"/>
    <property type="match status" value="1"/>
</dbReference>
<gene>
    <name evidence="3" type="ORF">Hamer_G001932</name>
</gene>
<proteinExistence type="predicted"/>
<evidence type="ECO:0008006" key="5">
    <source>
        <dbReference type="Google" id="ProtNLM"/>
    </source>
</evidence>